<keyword evidence="2 6" id="KW-0489">Methyltransferase</keyword>
<proteinExistence type="inferred from homology"/>
<dbReference type="EMBL" id="FNCV01000015">
    <property type="protein sequence ID" value="SDH84209.1"/>
    <property type="molecule type" value="Genomic_DNA"/>
</dbReference>
<evidence type="ECO:0000256" key="3">
    <source>
        <dbReference type="ARBA" id="ARBA00022679"/>
    </source>
</evidence>
<dbReference type="PROSITE" id="PS51608">
    <property type="entry name" value="SAM_MT_UBIE"/>
    <property type="match status" value="1"/>
</dbReference>
<gene>
    <name evidence="6" type="primary">ubiE</name>
    <name evidence="7" type="ORF">SAMN05421742_11533</name>
</gene>
<dbReference type="HAMAP" id="MF_01813">
    <property type="entry name" value="MenG_UbiE_methyltr"/>
    <property type="match status" value="1"/>
</dbReference>
<dbReference type="EC" id="2.1.1.163" evidence="6"/>
<feature type="binding site" evidence="6">
    <location>
        <position position="79"/>
    </location>
    <ligand>
        <name>S-adenosyl-L-methionine</name>
        <dbReference type="ChEBI" id="CHEBI:59789"/>
    </ligand>
</feature>
<feature type="binding site" evidence="6">
    <location>
        <position position="97"/>
    </location>
    <ligand>
        <name>S-adenosyl-L-methionine</name>
        <dbReference type="ChEBI" id="CHEBI:59789"/>
    </ligand>
</feature>
<comment type="pathway">
    <text evidence="6">Cofactor biosynthesis; ubiquinone biosynthesis.</text>
</comment>
<dbReference type="GO" id="GO:0043770">
    <property type="term" value="F:demethylmenaquinone methyltransferase activity"/>
    <property type="evidence" value="ECO:0007669"/>
    <property type="project" value="UniProtKB-UniRule"/>
</dbReference>
<dbReference type="InterPro" id="IPR023576">
    <property type="entry name" value="UbiE/COQ5_MeTrFase_CS"/>
</dbReference>
<dbReference type="PROSITE" id="PS01183">
    <property type="entry name" value="UBIE_1"/>
    <property type="match status" value="1"/>
</dbReference>
<keyword evidence="1 6" id="KW-0474">Menaquinone biosynthesis</keyword>
<dbReference type="GO" id="GO:0008425">
    <property type="term" value="F:2-methoxy-6-polyprenyl-1,4-benzoquinol methyltransferase activity"/>
    <property type="evidence" value="ECO:0007669"/>
    <property type="project" value="UniProtKB-UniRule"/>
</dbReference>
<dbReference type="UniPathway" id="UPA00232"/>
<dbReference type="Pfam" id="PF01209">
    <property type="entry name" value="Ubie_methyltran"/>
    <property type="match status" value="1"/>
</dbReference>
<evidence type="ECO:0000313" key="8">
    <source>
        <dbReference type="Proteomes" id="UP000217076"/>
    </source>
</evidence>
<evidence type="ECO:0000256" key="4">
    <source>
        <dbReference type="ARBA" id="ARBA00022688"/>
    </source>
</evidence>
<dbReference type="GO" id="GO:0009234">
    <property type="term" value="P:menaquinone biosynthetic process"/>
    <property type="evidence" value="ECO:0007669"/>
    <property type="project" value="UniProtKB-UniRule"/>
</dbReference>
<dbReference type="InterPro" id="IPR004033">
    <property type="entry name" value="UbiE/COQ5_MeTrFase"/>
</dbReference>
<comment type="function">
    <text evidence="6">Methyltransferase required for the conversion of demethylmenaquinol (DMKH2) to menaquinol (MKH2) and the conversion of 2-polyprenyl-6-methoxy-1,4-benzoquinol (DDMQH2) to 2-polyprenyl-3-methyl-6-methoxy-1,4-benzoquinol (DMQH2).</text>
</comment>
<comment type="similarity">
    <text evidence="6">Belongs to the class I-like SAM-binding methyltransferase superfamily. MenG/UbiE family.</text>
</comment>
<dbReference type="AlphaFoldDB" id="A0A1G8FQ37"/>
<dbReference type="Gene3D" id="3.40.50.150">
    <property type="entry name" value="Vaccinia Virus protein VP39"/>
    <property type="match status" value="1"/>
</dbReference>
<dbReference type="EC" id="2.1.1.201" evidence="6"/>
<dbReference type="STRING" id="83401.SAMN05421742_11533"/>
<comment type="catalytic activity">
    <reaction evidence="6">
        <text>a 2-methoxy-6-(all-trans-polyprenyl)benzene-1,4-diol + S-adenosyl-L-methionine = a 5-methoxy-2-methyl-3-(all-trans-polyprenyl)benzene-1,4-diol + S-adenosyl-L-homocysteine + H(+)</text>
        <dbReference type="Rhea" id="RHEA:28286"/>
        <dbReference type="Rhea" id="RHEA-COMP:10858"/>
        <dbReference type="Rhea" id="RHEA-COMP:10859"/>
        <dbReference type="ChEBI" id="CHEBI:15378"/>
        <dbReference type="ChEBI" id="CHEBI:57856"/>
        <dbReference type="ChEBI" id="CHEBI:59789"/>
        <dbReference type="ChEBI" id="CHEBI:84166"/>
        <dbReference type="ChEBI" id="CHEBI:84167"/>
        <dbReference type="EC" id="2.1.1.201"/>
    </reaction>
</comment>
<dbReference type="RefSeq" id="WP_092621749.1">
    <property type="nucleotide sequence ID" value="NZ_FNCV01000015.1"/>
</dbReference>
<dbReference type="InterPro" id="IPR029063">
    <property type="entry name" value="SAM-dependent_MTases_sf"/>
</dbReference>
<dbReference type="PANTHER" id="PTHR43591:SF24">
    <property type="entry name" value="2-METHOXY-6-POLYPRENYL-1,4-BENZOQUINOL METHYLASE, MITOCHONDRIAL"/>
    <property type="match status" value="1"/>
</dbReference>
<accession>A0A1G8FQ37</accession>
<reference evidence="8" key="1">
    <citation type="submission" date="2016-10" db="EMBL/GenBank/DDBJ databases">
        <authorList>
            <person name="Varghese N."/>
            <person name="Submissions S."/>
        </authorList>
    </citation>
    <scope>NUCLEOTIDE SEQUENCE [LARGE SCALE GENOMIC DNA]</scope>
    <source>
        <strain evidence="8">930I</strain>
    </source>
</reference>
<name>A0A1G8FQ37_9PROT</name>
<sequence>MTSPPAAPDVTRPDDLDHDDHRRTVRRMFDLVAPRYDLLNDLMSGGTHRLWKDTLARRAGHPVHGPGKTGRALDLAGGTGDIARRLDDLGWQVTVLDPSPEMMAVGQRRLKGRPVEWVAGFAENPPFPEASFDLITIAFGLRNVSQRAAALAAAHRLLTPGGRFLCLEFSQPLKLIAGPYEWYTRTIIPRLGALISGQPEAYSYLDQSIHAFPEQRALKTMMEQAGFTDVSWRNQFLGIAALHEGTRAA</sequence>
<dbReference type="GO" id="GO:0032259">
    <property type="term" value="P:methylation"/>
    <property type="evidence" value="ECO:0007669"/>
    <property type="project" value="UniProtKB-KW"/>
</dbReference>
<dbReference type="UniPathway" id="UPA00079">
    <property type="reaction ID" value="UER00169"/>
</dbReference>
<dbReference type="SUPFAM" id="SSF53335">
    <property type="entry name" value="S-adenosyl-L-methionine-dependent methyltransferases"/>
    <property type="match status" value="1"/>
</dbReference>
<dbReference type="Proteomes" id="UP000217076">
    <property type="component" value="Unassembled WGS sequence"/>
</dbReference>
<organism evidence="7 8">
    <name type="scientific">Roseospirillum parvum</name>
    <dbReference type="NCBI Taxonomy" id="83401"/>
    <lineage>
        <taxon>Bacteria</taxon>
        <taxon>Pseudomonadati</taxon>
        <taxon>Pseudomonadota</taxon>
        <taxon>Alphaproteobacteria</taxon>
        <taxon>Rhodospirillales</taxon>
        <taxon>Rhodospirillaceae</taxon>
        <taxon>Roseospirillum</taxon>
    </lineage>
</organism>
<evidence type="ECO:0000256" key="1">
    <source>
        <dbReference type="ARBA" id="ARBA00022428"/>
    </source>
</evidence>
<keyword evidence="8" id="KW-1185">Reference proteome</keyword>
<dbReference type="PANTHER" id="PTHR43591">
    <property type="entry name" value="METHYLTRANSFERASE"/>
    <property type="match status" value="1"/>
</dbReference>
<comment type="pathway">
    <text evidence="6">Quinol/quinone metabolism; menaquinone biosynthesis; menaquinol from 1,4-dihydroxy-2-naphthoate: step 2/2.</text>
</comment>
<dbReference type="CDD" id="cd02440">
    <property type="entry name" value="AdoMet_MTases"/>
    <property type="match status" value="1"/>
</dbReference>
<protein>
    <recommendedName>
        <fullName evidence="6">Ubiquinone/menaquinone biosynthesis C-methyltransferase UbiE</fullName>
        <ecNumber evidence="6">2.1.1.163</ecNumber>
        <ecNumber evidence="6">2.1.1.201</ecNumber>
    </recommendedName>
    <alternativeName>
        <fullName evidence="6">2-methoxy-6-polyprenyl-1,4-benzoquinol methylase</fullName>
    </alternativeName>
    <alternativeName>
        <fullName evidence="6">Demethylmenaquinone methyltransferase</fullName>
    </alternativeName>
</protein>
<dbReference type="NCBIfam" id="TIGR01934">
    <property type="entry name" value="MenG_MenH_UbiE"/>
    <property type="match status" value="1"/>
</dbReference>
<evidence type="ECO:0000256" key="6">
    <source>
        <dbReference type="HAMAP-Rule" id="MF_01813"/>
    </source>
</evidence>
<evidence type="ECO:0000256" key="5">
    <source>
        <dbReference type="ARBA" id="ARBA00022691"/>
    </source>
</evidence>
<keyword evidence="5 6" id="KW-0949">S-adenosyl-L-methionine</keyword>
<evidence type="ECO:0000256" key="2">
    <source>
        <dbReference type="ARBA" id="ARBA00022603"/>
    </source>
</evidence>
<keyword evidence="4 6" id="KW-0831">Ubiquinone biosynthesis</keyword>
<comment type="catalytic activity">
    <reaction evidence="6">
        <text>a 2-demethylmenaquinol + S-adenosyl-L-methionine = a menaquinol + S-adenosyl-L-homocysteine + H(+)</text>
        <dbReference type="Rhea" id="RHEA:42640"/>
        <dbReference type="Rhea" id="RHEA-COMP:9539"/>
        <dbReference type="Rhea" id="RHEA-COMP:9563"/>
        <dbReference type="ChEBI" id="CHEBI:15378"/>
        <dbReference type="ChEBI" id="CHEBI:18151"/>
        <dbReference type="ChEBI" id="CHEBI:55437"/>
        <dbReference type="ChEBI" id="CHEBI:57856"/>
        <dbReference type="ChEBI" id="CHEBI:59789"/>
        <dbReference type="EC" id="2.1.1.163"/>
    </reaction>
</comment>
<evidence type="ECO:0000313" key="7">
    <source>
        <dbReference type="EMBL" id="SDH84209.1"/>
    </source>
</evidence>
<comment type="caution">
    <text evidence="6">Lacks conserved residue(s) required for the propagation of feature annotation.</text>
</comment>
<keyword evidence="3 6" id="KW-0808">Transferase</keyword>
<dbReference type="OrthoDB" id="9808140at2"/>
<dbReference type="GO" id="GO:0009060">
    <property type="term" value="P:aerobic respiration"/>
    <property type="evidence" value="ECO:0007669"/>
    <property type="project" value="UniProtKB-UniRule"/>
</dbReference>